<dbReference type="InterPro" id="IPR018756">
    <property type="entry name" value="DUF2314"/>
</dbReference>
<proteinExistence type="predicted"/>
<protein>
    <submittedName>
        <fullName evidence="2">DUF2314 domain-containing protein</fullName>
    </submittedName>
</protein>
<sequence>MALGLIIGRPLVWGGLAGAVLVLDSAGLLDTMMAQASLIGGTSQATSQEGMEQDVTVARDKAREYLPRYLAQAVRQPAQWETQAVLVELSANGATEQLWIEDFKPTEGEGFAGTLTNDAQMLPDLAAGARVEFSMGQIVDWAYVEKGVGFGYFTVHASLPYMPAAQAAVARNFLADRPLPSGW</sequence>
<reference evidence="2 3" key="1">
    <citation type="submission" date="2024-01" db="EMBL/GenBank/DDBJ databases">
        <title>Mesobacterium rodlantinim sp. nov., isolated from shallow sea hydrothermal systems off Kueishantao Island.</title>
        <authorList>
            <person name="Su Z."/>
            <person name="Tang K."/>
        </authorList>
    </citation>
    <scope>NUCLEOTIDE SEQUENCE [LARGE SCALE GENOMIC DNA]</scope>
    <source>
        <strain evidence="2 3">TK19101</strain>
    </source>
</reference>
<dbReference type="Proteomes" id="UP001348149">
    <property type="component" value="Unassembled WGS sequence"/>
</dbReference>
<dbReference type="RefSeq" id="WP_326295700.1">
    <property type="nucleotide sequence ID" value="NZ_JAYLLH010000002.1"/>
</dbReference>
<accession>A0ABU6HC76</accession>
<gene>
    <name evidence="2" type="ORF">VK792_02135</name>
</gene>
<organism evidence="2 3">
    <name type="scientific">Mesobacterium hydrothermale</name>
    <dbReference type="NCBI Taxonomy" id="3111907"/>
    <lineage>
        <taxon>Bacteria</taxon>
        <taxon>Pseudomonadati</taxon>
        <taxon>Pseudomonadota</taxon>
        <taxon>Alphaproteobacteria</taxon>
        <taxon>Rhodobacterales</taxon>
        <taxon>Roseobacteraceae</taxon>
        <taxon>Mesobacterium</taxon>
    </lineage>
</organism>
<keyword evidence="3" id="KW-1185">Reference proteome</keyword>
<feature type="domain" description="DUF2314" evidence="1">
    <location>
        <begin position="93"/>
        <end position="158"/>
    </location>
</feature>
<evidence type="ECO:0000313" key="2">
    <source>
        <dbReference type="EMBL" id="MEC3860073.1"/>
    </source>
</evidence>
<comment type="caution">
    <text evidence="2">The sequence shown here is derived from an EMBL/GenBank/DDBJ whole genome shotgun (WGS) entry which is preliminary data.</text>
</comment>
<evidence type="ECO:0000259" key="1">
    <source>
        <dbReference type="Pfam" id="PF10077"/>
    </source>
</evidence>
<evidence type="ECO:0000313" key="3">
    <source>
        <dbReference type="Proteomes" id="UP001348149"/>
    </source>
</evidence>
<dbReference type="Pfam" id="PF10077">
    <property type="entry name" value="DUF2314"/>
    <property type="match status" value="1"/>
</dbReference>
<dbReference type="EMBL" id="JAYLLH010000002">
    <property type="protein sequence ID" value="MEC3860073.1"/>
    <property type="molecule type" value="Genomic_DNA"/>
</dbReference>
<name>A0ABU6HC76_9RHOB</name>